<dbReference type="EMBL" id="CM042035">
    <property type="protein sequence ID" value="KAI3756850.1"/>
    <property type="molecule type" value="Genomic_DNA"/>
</dbReference>
<dbReference type="Proteomes" id="UP001056120">
    <property type="component" value="Linkage Group LG18"/>
</dbReference>
<evidence type="ECO:0000313" key="2">
    <source>
        <dbReference type="Proteomes" id="UP001056120"/>
    </source>
</evidence>
<comment type="caution">
    <text evidence="1">The sequence shown here is derived from an EMBL/GenBank/DDBJ whole genome shotgun (WGS) entry which is preliminary data.</text>
</comment>
<reference evidence="1 2" key="2">
    <citation type="journal article" date="2022" name="Mol. Ecol. Resour.">
        <title>The genomes of chicory, endive, great burdock and yacon provide insights into Asteraceae paleo-polyploidization history and plant inulin production.</title>
        <authorList>
            <person name="Fan W."/>
            <person name="Wang S."/>
            <person name="Wang H."/>
            <person name="Wang A."/>
            <person name="Jiang F."/>
            <person name="Liu H."/>
            <person name="Zhao H."/>
            <person name="Xu D."/>
            <person name="Zhang Y."/>
        </authorList>
    </citation>
    <scope>NUCLEOTIDE SEQUENCE [LARGE SCALE GENOMIC DNA]</scope>
    <source>
        <strain evidence="2">cv. Yunnan</strain>
        <tissue evidence="1">Leaves</tissue>
    </source>
</reference>
<organism evidence="1 2">
    <name type="scientific">Smallanthus sonchifolius</name>
    <dbReference type="NCBI Taxonomy" id="185202"/>
    <lineage>
        <taxon>Eukaryota</taxon>
        <taxon>Viridiplantae</taxon>
        <taxon>Streptophyta</taxon>
        <taxon>Embryophyta</taxon>
        <taxon>Tracheophyta</taxon>
        <taxon>Spermatophyta</taxon>
        <taxon>Magnoliopsida</taxon>
        <taxon>eudicotyledons</taxon>
        <taxon>Gunneridae</taxon>
        <taxon>Pentapetalae</taxon>
        <taxon>asterids</taxon>
        <taxon>campanulids</taxon>
        <taxon>Asterales</taxon>
        <taxon>Asteraceae</taxon>
        <taxon>Asteroideae</taxon>
        <taxon>Heliantheae alliance</taxon>
        <taxon>Millerieae</taxon>
        <taxon>Smallanthus</taxon>
    </lineage>
</organism>
<gene>
    <name evidence="1" type="ORF">L1987_56673</name>
</gene>
<protein>
    <submittedName>
        <fullName evidence="1">Uncharacterized protein</fullName>
    </submittedName>
</protein>
<evidence type="ECO:0000313" key="1">
    <source>
        <dbReference type="EMBL" id="KAI3756850.1"/>
    </source>
</evidence>
<accession>A0ACB9EDT2</accession>
<sequence>MSVYTLFIQYPMLFVTVSAIEQLQVMASKRKYKEAAAQVELPQMLFNGKYSVEPDHAEESNLLQQLSDACLVVDALEPSVREELVKNFCNRELISYQQIFEGAELAKLDKTERRYAWVKRRLRTNEEIWKTFPASWHVDYLFVYSVLQIDQDTAYGDLSKLEREARCWNITAGKDTSSELFSLLLNLISASHSPFVLVIIF</sequence>
<proteinExistence type="predicted"/>
<reference evidence="2" key="1">
    <citation type="journal article" date="2022" name="Mol. Ecol. Resour.">
        <title>The genomes of chicory, endive, great burdock and yacon provide insights into Asteraceae palaeo-polyploidization history and plant inulin production.</title>
        <authorList>
            <person name="Fan W."/>
            <person name="Wang S."/>
            <person name="Wang H."/>
            <person name="Wang A."/>
            <person name="Jiang F."/>
            <person name="Liu H."/>
            <person name="Zhao H."/>
            <person name="Xu D."/>
            <person name="Zhang Y."/>
        </authorList>
    </citation>
    <scope>NUCLEOTIDE SEQUENCE [LARGE SCALE GENOMIC DNA]</scope>
    <source>
        <strain evidence="2">cv. Yunnan</strain>
    </source>
</reference>
<name>A0ACB9EDT2_9ASTR</name>
<keyword evidence="2" id="KW-1185">Reference proteome</keyword>